<comment type="similarity">
    <text evidence="2">Belongs to the MsrB Met sulfoxide reductase family.</text>
</comment>
<accession>A0A1T4KSV1</accession>
<protein>
    <recommendedName>
        <fullName evidence="3">peptide-methionine (R)-S-oxide reductase</fullName>
        <ecNumber evidence="3">1.8.4.12</ecNumber>
    </recommendedName>
</protein>
<evidence type="ECO:0000256" key="4">
    <source>
        <dbReference type="ARBA" id="ARBA00022723"/>
    </source>
</evidence>
<dbReference type="GO" id="GO:0046872">
    <property type="term" value="F:metal ion binding"/>
    <property type="evidence" value="ECO:0007669"/>
    <property type="project" value="UniProtKB-KW"/>
</dbReference>
<feature type="domain" description="MsrB" evidence="9">
    <location>
        <begin position="60"/>
        <end position="182"/>
    </location>
</feature>
<dbReference type="GO" id="GO:0005737">
    <property type="term" value="C:cytoplasm"/>
    <property type="evidence" value="ECO:0007669"/>
    <property type="project" value="TreeGrafter"/>
</dbReference>
<dbReference type="FunFam" id="2.170.150.20:FF:000001">
    <property type="entry name" value="Peptide methionine sulfoxide reductase MsrB"/>
    <property type="match status" value="1"/>
</dbReference>
<evidence type="ECO:0000256" key="6">
    <source>
        <dbReference type="ARBA" id="ARBA00023002"/>
    </source>
</evidence>
<evidence type="ECO:0000256" key="3">
    <source>
        <dbReference type="ARBA" id="ARBA00012499"/>
    </source>
</evidence>
<comment type="cofactor">
    <cofactor evidence="1">
        <name>Zn(2+)</name>
        <dbReference type="ChEBI" id="CHEBI:29105"/>
    </cofactor>
</comment>
<dbReference type="NCBIfam" id="TIGR00357">
    <property type="entry name" value="peptide-methionine (R)-S-oxide reductase MsrB"/>
    <property type="match status" value="1"/>
</dbReference>
<keyword evidence="8" id="KW-0732">Signal</keyword>
<dbReference type="OrthoDB" id="4174719at2"/>
<keyword evidence="11" id="KW-1185">Reference proteome</keyword>
<sequence length="183" mass="20393">MKIIARLLLLFLISTVIACTGSKNSESGVGSSSPTNSGKIKLYSAATKGFIVSDKVVKSLEEWRKQLTPEQYHVTREQGTEKAFTGATWNNHENGTYQCANCGNDLYRSEHKYESGTGWPSFWQPISPENISTRADNSLFSKRTEVICYRCDAHLGHVFEDGPKPTGLRYCMNSAAMKFVKLP</sequence>
<dbReference type="Pfam" id="PF01641">
    <property type="entry name" value="SelR"/>
    <property type="match status" value="1"/>
</dbReference>
<feature type="signal peptide" evidence="8">
    <location>
        <begin position="1"/>
        <end position="18"/>
    </location>
</feature>
<dbReference type="PROSITE" id="PS51790">
    <property type="entry name" value="MSRB"/>
    <property type="match status" value="1"/>
</dbReference>
<dbReference type="PANTHER" id="PTHR10173">
    <property type="entry name" value="METHIONINE SULFOXIDE REDUCTASE"/>
    <property type="match status" value="1"/>
</dbReference>
<evidence type="ECO:0000256" key="5">
    <source>
        <dbReference type="ARBA" id="ARBA00022833"/>
    </source>
</evidence>
<dbReference type="STRING" id="115783.SAMN02745119_00681"/>
<keyword evidence="5" id="KW-0862">Zinc</keyword>
<comment type="catalytic activity">
    <reaction evidence="7">
        <text>L-methionyl-[protein] + [thioredoxin]-disulfide + H2O = L-methionyl-(R)-S-oxide-[protein] + [thioredoxin]-dithiol</text>
        <dbReference type="Rhea" id="RHEA:24164"/>
        <dbReference type="Rhea" id="RHEA-COMP:10698"/>
        <dbReference type="Rhea" id="RHEA-COMP:10700"/>
        <dbReference type="Rhea" id="RHEA-COMP:12313"/>
        <dbReference type="Rhea" id="RHEA-COMP:12314"/>
        <dbReference type="ChEBI" id="CHEBI:15377"/>
        <dbReference type="ChEBI" id="CHEBI:16044"/>
        <dbReference type="ChEBI" id="CHEBI:29950"/>
        <dbReference type="ChEBI" id="CHEBI:45764"/>
        <dbReference type="ChEBI" id="CHEBI:50058"/>
        <dbReference type="EC" id="1.8.4.12"/>
    </reaction>
</comment>
<dbReference type="GO" id="GO:0030091">
    <property type="term" value="P:protein repair"/>
    <property type="evidence" value="ECO:0007669"/>
    <property type="project" value="InterPro"/>
</dbReference>
<dbReference type="InterPro" id="IPR028427">
    <property type="entry name" value="Met_Sox_Rdtase_MsrB"/>
</dbReference>
<dbReference type="InterPro" id="IPR011057">
    <property type="entry name" value="Mss4-like_sf"/>
</dbReference>
<dbReference type="Gene3D" id="2.170.150.20">
    <property type="entry name" value="Peptide methionine sulfoxide reductase"/>
    <property type="match status" value="1"/>
</dbReference>
<dbReference type="PANTHER" id="PTHR10173:SF52">
    <property type="entry name" value="METHIONINE-R-SULFOXIDE REDUCTASE B1"/>
    <property type="match status" value="1"/>
</dbReference>
<gene>
    <name evidence="10" type="ORF">SAMN02745119_00681</name>
</gene>
<dbReference type="EMBL" id="FUWR01000001">
    <property type="protein sequence ID" value="SJZ45515.1"/>
    <property type="molecule type" value="Genomic_DNA"/>
</dbReference>
<dbReference type="RefSeq" id="WP_078788953.1">
    <property type="nucleotide sequence ID" value="NZ_FUWR01000001.1"/>
</dbReference>
<dbReference type="InterPro" id="IPR002579">
    <property type="entry name" value="Met_Sox_Rdtase_MsrB_dom"/>
</dbReference>
<dbReference type="EC" id="1.8.4.12" evidence="3"/>
<proteinExistence type="inferred from homology"/>
<evidence type="ECO:0000313" key="11">
    <source>
        <dbReference type="Proteomes" id="UP000190102"/>
    </source>
</evidence>
<evidence type="ECO:0000259" key="9">
    <source>
        <dbReference type="PROSITE" id="PS51790"/>
    </source>
</evidence>
<dbReference type="AlphaFoldDB" id="A0A1T4KSV1"/>
<evidence type="ECO:0000256" key="8">
    <source>
        <dbReference type="SAM" id="SignalP"/>
    </source>
</evidence>
<dbReference type="PROSITE" id="PS51257">
    <property type="entry name" value="PROKAR_LIPOPROTEIN"/>
    <property type="match status" value="1"/>
</dbReference>
<dbReference type="GO" id="GO:0033743">
    <property type="term" value="F:peptide-methionine (R)-S-oxide reductase activity"/>
    <property type="evidence" value="ECO:0007669"/>
    <property type="project" value="UniProtKB-EC"/>
</dbReference>
<dbReference type="SUPFAM" id="SSF51316">
    <property type="entry name" value="Mss4-like"/>
    <property type="match status" value="1"/>
</dbReference>
<organism evidence="10 11">
    <name type="scientific">Trichlorobacter thiogenes</name>
    <dbReference type="NCBI Taxonomy" id="115783"/>
    <lineage>
        <taxon>Bacteria</taxon>
        <taxon>Pseudomonadati</taxon>
        <taxon>Thermodesulfobacteriota</taxon>
        <taxon>Desulfuromonadia</taxon>
        <taxon>Geobacterales</taxon>
        <taxon>Geobacteraceae</taxon>
        <taxon>Trichlorobacter</taxon>
    </lineage>
</organism>
<dbReference type="GO" id="GO:0006979">
    <property type="term" value="P:response to oxidative stress"/>
    <property type="evidence" value="ECO:0007669"/>
    <property type="project" value="InterPro"/>
</dbReference>
<dbReference type="Proteomes" id="UP000190102">
    <property type="component" value="Unassembled WGS sequence"/>
</dbReference>
<keyword evidence="6" id="KW-0560">Oxidoreductase</keyword>
<evidence type="ECO:0000313" key="10">
    <source>
        <dbReference type="EMBL" id="SJZ45515.1"/>
    </source>
</evidence>
<name>A0A1T4KSV1_9BACT</name>
<reference evidence="11" key="1">
    <citation type="submission" date="2017-02" db="EMBL/GenBank/DDBJ databases">
        <authorList>
            <person name="Varghese N."/>
            <person name="Submissions S."/>
        </authorList>
    </citation>
    <scope>NUCLEOTIDE SEQUENCE [LARGE SCALE GENOMIC DNA]</scope>
    <source>
        <strain evidence="11">ATCC BAA-34</strain>
    </source>
</reference>
<evidence type="ECO:0000256" key="1">
    <source>
        <dbReference type="ARBA" id="ARBA00001947"/>
    </source>
</evidence>
<feature type="chain" id="PRO_5013137568" description="peptide-methionine (R)-S-oxide reductase" evidence="8">
    <location>
        <begin position="19"/>
        <end position="183"/>
    </location>
</feature>
<evidence type="ECO:0000256" key="2">
    <source>
        <dbReference type="ARBA" id="ARBA00007174"/>
    </source>
</evidence>
<evidence type="ECO:0000256" key="7">
    <source>
        <dbReference type="ARBA" id="ARBA00048488"/>
    </source>
</evidence>
<keyword evidence="4" id="KW-0479">Metal-binding</keyword>